<gene>
    <name evidence="2" type="ORF">GCM10023318_47930</name>
</gene>
<evidence type="ECO:0000256" key="1">
    <source>
        <dbReference type="SAM" id="SignalP"/>
    </source>
</evidence>
<evidence type="ECO:0000313" key="2">
    <source>
        <dbReference type="EMBL" id="GAA5063303.1"/>
    </source>
</evidence>
<proteinExistence type="predicted"/>
<organism evidence="2 3">
    <name type="scientific">Nocardia callitridis</name>
    <dbReference type="NCBI Taxonomy" id="648753"/>
    <lineage>
        <taxon>Bacteria</taxon>
        <taxon>Bacillati</taxon>
        <taxon>Actinomycetota</taxon>
        <taxon>Actinomycetes</taxon>
        <taxon>Mycobacteriales</taxon>
        <taxon>Nocardiaceae</taxon>
        <taxon>Nocardia</taxon>
    </lineage>
</organism>
<evidence type="ECO:0008006" key="4">
    <source>
        <dbReference type="Google" id="ProtNLM"/>
    </source>
</evidence>
<sequence>MNIHKTNRLLAATAITLAAVASTIAAAGTAAAERGAGDCISYSYEPGSMTTTVYYHNRCDVTRKLTIYRASNSPCDDGKIELHVAGGKKDNEVVRCGDVTQVVAE</sequence>
<comment type="caution">
    <text evidence="2">The sequence shown here is derived from an EMBL/GenBank/DDBJ whole genome shotgun (WGS) entry which is preliminary data.</text>
</comment>
<keyword evidence="1" id="KW-0732">Signal</keyword>
<feature type="signal peptide" evidence="1">
    <location>
        <begin position="1"/>
        <end position="27"/>
    </location>
</feature>
<protein>
    <recommendedName>
        <fullName evidence="4">Alpha-amylase</fullName>
    </recommendedName>
</protein>
<dbReference type="EMBL" id="BAABJM010000005">
    <property type="protein sequence ID" value="GAA5063303.1"/>
    <property type="molecule type" value="Genomic_DNA"/>
</dbReference>
<reference evidence="3" key="1">
    <citation type="journal article" date="2019" name="Int. J. Syst. Evol. Microbiol.">
        <title>The Global Catalogue of Microorganisms (GCM) 10K type strain sequencing project: providing services to taxonomists for standard genome sequencing and annotation.</title>
        <authorList>
            <consortium name="The Broad Institute Genomics Platform"/>
            <consortium name="The Broad Institute Genome Sequencing Center for Infectious Disease"/>
            <person name="Wu L."/>
            <person name="Ma J."/>
        </authorList>
    </citation>
    <scope>NUCLEOTIDE SEQUENCE [LARGE SCALE GENOMIC DNA]</scope>
    <source>
        <strain evidence="3">JCM 18298</strain>
    </source>
</reference>
<feature type="chain" id="PRO_5045864959" description="Alpha-amylase" evidence="1">
    <location>
        <begin position="28"/>
        <end position="105"/>
    </location>
</feature>
<accession>A0ABP9KTD0</accession>
<dbReference type="Proteomes" id="UP001500603">
    <property type="component" value="Unassembled WGS sequence"/>
</dbReference>
<evidence type="ECO:0000313" key="3">
    <source>
        <dbReference type="Proteomes" id="UP001500603"/>
    </source>
</evidence>
<keyword evidence="3" id="KW-1185">Reference proteome</keyword>
<name>A0ABP9KTD0_9NOCA</name>